<organism evidence="1 2">
    <name type="scientific">Brassica carinata</name>
    <name type="common">Ethiopian mustard</name>
    <name type="synonym">Abyssinian cabbage</name>
    <dbReference type="NCBI Taxonomy" id="52824"/>
    <lineage>
        <taxon>Eukaryota</taxon>
        <taxon>Viridiplantae</taxon>
        <taxon>Streptophyta</taxon>
        <taxon>Embryophyta</taxon>
        <taxon>Tracheophyta</taxon>
        <taxon>Spermatophyta</taxon>
        <taxon>Magnoliopsida</taxon>
        <taxon>eudicotyledons</taxon>
        <taxon>Gunneridae</taxon>
        <taxon>Pentapetalae</taxon>
        <taxon>rosids</taxon>
        <taxon>malvids</taxon>
        <taxon>Brassicales</taxon>
        <taxon>Brassicaceae</taxon>
        <taxon>Brassiceae</taxon>
        <taxon>Brassica</taxon>
    </lineage>
</organism>
<protein>
    <submittedName>
        <fullName evidence="1">Uncharacterized protein</fullName>
    </submittedName>
</protein>
<reference evidence="1 2" key="1">
    <citation type="submission" date="2020-02" db="EMBL/GenBank/DDBJ databases">
        <authorList>
            <person name="Ma Q."/>
            <person name="Huang Y."/>
            <person name="Song X."/>
            <person name="Pei D."/>
        </authorList>
    </citation>
    <scope>NUCLEOTIDE SEQUENCE [LARGE SCALE GENOMIC DNA]</scope>
    <source>
        <strain evidence="1">Sxm20200214</strain>
        <tissue evidence="1">Leaf</tissue>
    </source>
</reference>
<keyword evidence="2" id="KW-1185">Reference proteome</keyword>
<evidence type="ECO:0000313" key="1">
    <source>
        <dbReference type="EMBL" id="KAG2314954.1"/>
    </source>
</evidence>
<dbReference type="Proteomes" id="UP000886595">
    <property type="component" value="Unassembled WGS sequence"/>
</dbReference>
<dbReference type="AlphaFoldDB" id="A0A8X7VNT4"/>
<evidence type="ECO:0000313" key="2">
    <source>
        <dbReference type="Proteomes" id="UP000886595"/>
    </source>
</evidence>
<proteinExistence type="predicted"/>
<accession>A0A8X7VNT4</accession>
<dbReference type="EMBL" id="JAAMPC010000004">
    <property type="protein sequence ID" value="KAG2314954.1"/>
    <property type="molecule type" value="Genomic_DNA"/>
</dbReference>
<sequence length="70" mass="7422">MVSAIAIVGISPRRCEASPRPSFFHGAKSPSSSMSGLLPRGFRLGSWWWLISCSGSSTGAQLLRVSSIVV</sequence>
<comment type="caution">
    <text evidence="1">The sequence shown here is derived from an EMBL/GenBank/DDBJ whole genome shotgun (WGS) entry which is preliminary data.</text>
</comment>
<name>A0A8X7VNT4_BRACI</name>
<gene>
    <name evidence="1" type="ORF">Bca52824_018076</name>
</gene>